<dbReference type="EMBL" id="MHQN01000021">
    <property type="protein sequence ID" value="OHA03248.1"/>
    <property type="molecule type" value="Genomic_DNA"/>
</dbReference>
<dbReference type="GO" id="GO:0016757">
    <property type="term" value="F:glycosyltransferase activity"/>
    <property type="evidence" value="ECO:0007669"/>
    <property type="project" value="InterPro"/>
</dbReference>
<dbReference type="Pfam" id="PF13439">
    <property type="entry name" value="Glyco_transf_4"/>
    <property type="match status" value="1"/>
</dbReference>
<dbReference type="PANTHER" id="PTHR46401">
    <property type="entry name" value="GLYCOSYLTRANSFERASE WBBK-RELATED"/>
    <property type="match status" value="1"/>
</dbReference>
<dbReference type="SUPFAM" id="SSF53756">
    <property type="entry name" value="UDP-Glycosyltransferase/glycogen phosphorylase"/>
    <property type="match status" value="1"/>
</dbReference>
<dbReference type="InterPro" id="IPR028098">
    <property type="entry name" value="Glyco_trans_4-like_N"/>
</dbReference>
<proteinExistence type="predicted"/>
<evidence type="ECO:0000259" key="2">
    <source>
        <dbReference type="Pfam" id="PF00534"/>
    </source>
</evidence>
<dbReference type="CDD" id="cd03809">
    <property type="entry name" value="GT4_MtfB-like"/>
    <property type="match status" value="1"/>
</dbReference>
<accession>A0A1G2KUY4</accession>
<dbReference type="Proteomes" id="UP000177177">
    <property type="component" value="Unassembled WGS sequence"/>
</dbReference>
<evidence type="ECO:0000313" key="5">
    <source>
        <dbReference type="Proteomes" id="UP000177177"/>
    </source>
</evidence>
<comment type="caution">
    <text evidence="4">The sequence shown here is derived from an EMBL/GenBank/DDBJ whole genome shotgun (WGS) entry which is preliminary data.</text>
</comment>
<dbReference type="Gene3D" id="3.40.50.2000">
    <property type="entry name" value="Glycogen Phosphorylase B"/>
    <property type="match status" value="2"/>
</dbReference>
<protein>
    <recommendedName>
        <fullName evidence="6">Glycosyl transferase family 1 domain-containing protein</fullName>
    </recommendedName>
</protein>
<dbReference type="AlphaFoldDB" id="A0A1G2KUY4"/>
<evidence type="ECO:0008006" key="6">
    <source>
        <dbReference type="Google" id="ProtNLM"/>
    </source>
</evidence>
<name>A0A1G2KUY4_9BACT</name>
<gene>
    <name evidence="4" type="ORF">A3C92_03185</name>
</gene>
<feature type="domain" description="Glycosyltransferase subfamily 4-like N-terminal" evidence="3">
    <location>
        <begin position="119"/>
        <end position="170"/>
    </location>
</feature>
<sequence>MTIGVILHPYGENKPAGLARGILEFTRGMIANDAQNDYIIFVKKIPRVMPDFPGHRWRLEVLGTGWLWLTRLKNKSPADVYLFNTPVVPFFWKPKRAIVLAWDYGYLAFPPVNACVYALRDALKKRIVFWYHGRSLRRADHIIAVSEATRRETMRLFGIPAEKISVVYCGYKKVCDAAETPIPLPEKFFLFIGVVKERKNVMNIVRAFALFYKKHHDHTLVIGGNATGECADAVRAYISKEGLGNAVRFIGHLNDGQLSYIYRRAEALVFPSFVEGFGYPVLEGMDCGIPVITSNISSLAEIGGPAALLVDPHSPPAIAEAMMRIADEPMLRDTLIKKGVQWKQNFSWDKAGRELIVLCAAQKN</sequence>
<feature type="domain" description="Glycosyl transferase family 1" evidence="2">
    <location>
        <begin position="179"/>
        <end position="340"/>
    </location>
</feature>
<reference evidence="4 5" key="1">
    <citation type="journal article" date="2016" name="Nat. Commun.">
        <title>Thousands of microbial genomes shed light on interconnected biogeochemical processes in an aquifer system.</title>
        <authorList>
            <person name="Anantharaman K."/>
            <person name="Brown C.T."/>
            <person name="Hug L.A."/>
            <person name="Sharon I."/>
            <person name="Castelle C.J."/>
            <person name="Probst A.J."/>
            <person name="Thomas B.C."/>
            <person name="Singh A."/>
            <person name="Wilkins M.J."/>
            <person name="Karaoz U."/>
            <person name="Brodie E.L."/>
            <person name="Williams K.H."/>
            <person name="Hubbard S.S."/>
            <person name="Banfield J.F."/>
        </authorList>
    </citation>
    <scope>NUCLEOTIDE SEQUENCE [LARGE SCALE GENOMIC DNA]</scope>
</reference>
<organism evidence="4 5">
    <name type="scientific">Candidatus Sungbacteria bacterium RIFCSPHIGHO2_02_FULL_53_17</name>
    <dbReference type="NCBI Taxonomy" id="1802275"/>
    <lineage>
        <taxon>Bacteria</taxon>
        <taxon>Candidatus Sungiibacteriota</taxon>
    </lineage>
</organism>
<dbReference type="InterPro" id="IPR001296">
    <property type="entry name" value="Glyco_trans_1"/>
</dbReference>
<dbReference type="Pfam" id="PF00534">
    <property type="entry name" value="Glycos_transf_1"/>
    <property type="match status" value="1"/>
</dbReference>
<evidence type="ECO:0000259" key="3">
    <source>
        <dbReference type="Pfam" id="PF13439"/>
    </source>
</evidence>
<evidence type="ECO:0000256" key="1">
    <source>
        <dbReference type="ARBA" id="ARBA00022679"/>
    </source>
</evidence>
<dbReference type="PANTHER" id="PTHR46401:SF2">
    <property type="entry name" value="GLYCOSYLTRANSFERASE WBBK-RELATED"/>
    <property type="match status" value="1"/>
</dbReference>
<keyword evidence="1" id="KW-0808">Transferase</keyword>
<evidence type="ECO:0000313" key="4">
    <source>
        <dbReference type="EMBL" id="OHA03248.1"/>
    </source>
</evidence>